<proteinExistence type="predicted"/>
<gene>
    <name evidence="1" type="ORF">SAMN05216551_107121</name>
</gene>
<dbReference type="AlphaFoldDB" id="A0A1H2PQR4"/>
<keyword evidence="2" id="KW-1185">Reference proteome</keyword>
<protein>
    <submittedName>
        <fullName evidence="1">Uncharacterized protein</fullName>
    </submittedName>
</protein>
<dbReference type="OrthoDB" id="8689942at2"/>
<evidence type="ECO:0000313" key="2">
    <source>
        <dbReference type="Proteomes" id="UP000243719"/>
    </source>
</evidence>
<dbReference type="Proteomes" id="UP000243719">
    <property type="component" value="Unassembled WGS sequence"/>
</dbReference>
<sequence>MSHSFLMSSSKGSCWDCRHWRGGTAGGRTHTVCRQTPDQPQVRAQPEHGCAFWEDAPAEQKAALMHRRKNPAPV</sequence>
<dbReference type="RefSeq" id="WP_091908890.1">
    <property type="nucleotide sequence ID" value="NZ_FNLO01000007.1"/>
</dbReference>
<accession>A0A1H2PQR4</accession>
<evidence type="ECO:0000313" key="1">
    <source>
        <dbReference type="EMBL" id="SDV49167.1"/>
    </source>
</evidence>
<reference evidence="2" key="1">
    <citation type="submission" date="2016-09" db="EMBL/GenBank/DDBJ databases">
        <authorList>
            <person name="Varghese N."/>
            <person name="Submissions S."/>
        </authorList>
    </citation>
    <scope>NUCLEOTIDE SEQUENCE [LARGE SCALE GENOMIC DNA]</scope>
    <source>
        <strain evidence="2">JS23</strain>
    </source>
</reference>
<dbReference type="EMBL" id="FNLO01000007">
    <property type="protein sequence ID" value="SDV49167.1"/>
    <property type="molecule type" value="Genomic_DNA"/>
</dbReference>
<organism evidence="1 2">
    <name type="scientific">Chitinasiproducens palmae</name>
    <dbReference type="NCBI Taxonomy" id="1770053"/>
    <lineage>
        <taxon>Bacteria</taxon>
        <taxon>Pseudomonadati</taxon>
        <taxon>Pseudomonadota</taxon>
        <taxon>Betaproteobacteria</taxon>
        <taxon>Burkholderiales</taxon>
        <taxon>Burkholderiaceae</taxon>
        <taxon>Chitinasiproducens</taxon>
    </lineage>
</organism>
<name>A0A1H2PQR4_9BURK</name>